<dbReference type="GO" id="GO:0016787">
    <property type="term" value="F:hydrolase activity"/>
    <property type="evidence" value="ECO:0007669"/>
    <property type="project" value="UniProtKB-KW"/>
</dbReference>
<protein>
    <submittedName>
        <fullName evidence="1">RusA family crossover junction endodeoxyribonuclease</fullName>
        <ecNumber evidence="1">3.1.22.4</ecNumber>
    </submittedName>
</protein>
<dbReference type="InterPro" id="IPR008822">
    <property type="entry name" value="Endonuclease_RusA-like"/>
</dbReference>
<accession>A0A955L2K8</accession>
<comment type="caution">
    <text evidence="1">The sequence shown here is derived from an EMBL/GenBank/DDBJ whole genome shotgun (WGS) entry which is preliminary data.</text>
</comment>
<dbReference type="AlphaFoldDB" id="A0A955L2K8"/>
<evidence type="ECO:0000313" key="2">
    <source>
        <dbReference type="Proteomes" id="UP000775877"/>
    </source>
</evidence>
<evidence type="ECO:0000313" key="1">
    <source>
        <dbReference type="EMBL" id="MCA9381755.1"/>
    </source>
</evidence>
<dbReference type="Proteomes" id="UP000775877">
    <property type="component" value="Unassembled WGS sequence"/>
</dbReference>
<dbReference type="GO" id="GO:0006310">
    <property type="term" value="P:DNA recombination"/>
    <property type="evidence" value="ECO:0007669"/>
    <property type="project" value="InterPro"/>
</dbReference>
<dbReference type="EC" id="3.1.22.4" evidence="1"/>
<dbReference type="EMBL" id="JAGQLJ010000177">
    <property type="protein sequence ID" value="MCA9381755.1"/>
    <property type="molecule type" value="Genomic_DNA"/>
</dbReference>
<dbReference type="Pfam" id="PF05866">
    <property type="entry name" value="RusA"/>
    <property type="match status" value="1"/>
</dbReference>
<reference evidence="1" key="1">
    <citation type="submission" date="2020-04" db="EMBL/GenBank/DDBJ databases">
        <authorList>
            <person name="Zhang T."/>
        </authorList>
    </citation>
    <scope>NUCLEOTIDE SEQUENCE</scope>
    <source>
        <strain evidence="1">HKST-UBA13</strain>
    </source>
</reference>
<organism evidence="1 2">
    <name type="scientific">Candidatus Dojkabacteria bacterium</name>
    <dbReference type="NCBI Taxonomy" id="2099670"/>
    <lineage>
        <taxon>Bacteria</taxon>
        <taxon>Candidatus Dojkabacteria</taxon>
    </lineage>
</organism>
<reference evidence="1" key="2">
    <citation type="journal article" date="2021" name="Microbiome">
        <title>Successional dynamics and alternative stable states in a saline activated sludge microbial community over 9 years.</title>
        <authorList>
            <person name="Wang Y."/>
            <person name="Ye J."/>
            <person name="Ju F."/>
            <person name="Liu L."/>
            <person name="Boyd J.A."/>
            <person name="Deng Y."/>
            <person name="Parks D.H."/>
            <person name="Jiang X."/>
            <person name="Yin X."/>
            <person name="Woodcroft B.J."/>
            <person name="Tyson G.W."/>
            <person name="Hugenholtz P."/>
            <person name="Polz M.F."/>
            <person name="Zhang T."/>
        </authorList>
    </citation>
    <scope>NUCLEOTIDE SEQUENCE</scope>
    <source>
        <strain evidence="1">HKST-UBA13</strain>
    </source>
</reference>
<dbReference type="GO" id="GO:0000287">
    <property type="term" value="F:magnesium ion binding"/>
    <property type="evidence" value="ECO:0007669"/>
    <property type="project" value="InterPro"/>
</dbReference>
<proteinExistence type="predicted"/>
<dbReference type="SUPFAM" id="SSF103084">
    <property type="entry name" value="Holliday junction resolvase RusA"/>
    <property type="match status" value="1"/>
</dbReference>
<name>A0A955L2K8_9BACT</name>
<dbReference type="InterPro" id="IPR036614">
    <property type="entry name" value="RusA-like_sf"/>
</dbReference>
<sequence length="143" mass="16738">MHIQLIFPELKPISINAVYATDFKTKRRFRSKKYGEFESSINSILKLAYKNDLIKINKTFDPTLHYLKMDYRFYYPVLKKDNSQISKHSVDTTNCLKPLEDIICKYLGIDDSYVIGGSFEKIHSDKIRIVVELKLCDLSLYSV</sequence>
<dbReference type="GO" id="GO:0006281">
    <property type="term" value="P:DNA repair"/>
    <property type="evidence" value="ECO:0007669"/>
    <property type="project" value="InterPro"/>
</dbReference>
<keyword evidence="1" id="KW-0378">Hydrolase</keyword>
<gene>
    <name evidence="1" type="ORF">KC678_05805</name>
</gene>
<dbReference type="Gene3D" id="3.30.1330.70">
    <property type="entry name" value="Holliday junction resolvase RusA"/>
    <property type="match status" value="1"/>
</dbReference>